<comment type="similarity">
    <text evidence="1">Belongs to the NFYB/HAP3 subunit family.</text>
</comment>
<evidence type="ECO:0000259" key="5">
    <source>
        <dbReference type="Pfam" id="PF00808"/>
    </source>
</evidence>
<keyword evidence="3" id="KW-0804">Transcription</keyword>
<name>A0AAN9PCE0_CLITE</name>
<organism evidence="6 7">
    <name type="scientific">Clitoria ternatea</name>
    <name type="common">Butterfly pea</name>
    <dbReference type="NCBI Taxonomy" id="43366"/>
    <lineage>
        <taxon>Eukaryota</taxon>
        <taxon>Viridiplantae</taxon>
        <taxon>Streptophyta</taxon>
        <taxon>Embryophyta</taxon>
        <taxon>Tracheophyta</taxon>
        <taxon>Spermatophyta</taxon>
        <taxon>Magnoliopsida</taxon>
        <taxon>eudicotyledons</taxon>
        <taxon>Gunneridae</taxon>
        <taxon>Pentapetalae</taxon>
        <taxon>rosids</taxon>
        <taxon>fabids</taxon>
        <taxon>Fabales</taxon>
        <taxon>Fabaceae</taxon>
        <taxon>Papilionoideae</taxon>
        <taxon>50 kb inversion clade</taxon>
        <taxon>NPAAA clade</taxon>
        <taxon>indigoferoid/millettioid clade</taxon>
        <taxon>Phaseoleae</taxon>
        <taxon>Clitoria</taxon>
    </lineage>
</organism>
<evidence type="ECO:0000256" key="4">
    <source>
        <dbReference type="SAM" id="MobiDB-lite"/>
    </source>
</evidence>
<evidence type="ECO:0000313" key="6">
    <source>
        <dbReference type="EMBL" id="KAK7293735.1"/>
    </source>
</evidence>
<dbReference type="CDD" id="cd22907">
    <property type="entry name" value="HFD_NFYB"/>
    <property type="match status" value="1"/>
</dbReference>
<dbReference type="InterPro" id="IPR009072">
    <property type="entry name" value="Histone-fold"/>
</dbReference>
<evidence type="ECO:0000256" key="2">
    <source>
        <dbReference type="ARBA" id="ARBA00023015"/>
    </source>
</evidence>
<comment type="caution">
    <text evidence="6">The sequence shown here is derived from an EMBL/GenBank/DDBJ whole genome shotgun (WGS) entry which is preliminary data.</text>
</comment>
<feature type="region of interest" description="Disordered" evidence="4">
    <location>
        <begin position="1"/>
        <end position="37"/>
    </location>
</feature>
<gene>
    <name evidence="6" type="ORF">RJT34_16608</name>
</gene>
<proteinExistence type="inferred from homology"/>
<dbReference type="InterPro" id="IPR027113">
    <property type="entry name" value="Transc_fact_NFYB/HAP3"/>
</dbReference>
<dbReference type="Gene3D" id="1.10.20.10">
    <property type="entry name" value="Histone, subunit A"/>
    <property type="match status" value="1"/>
</dbReference>
<dbReference type="Proteomes" id="UP001359559">
    <property type="component" value="Unassembled WGS sequence"/>
</dbReference>
<reference evidence="6 7" key="1">
    <citation type="submission" date="2024-01" db="EMBL/GenBank/DDBJ databases">
        <title>The genomes of 5 underutilized Papilionoideae crops provide insights into root nodulation and disease resistance.</title>
        <authorList>
            <person name="Yuan L."/>
        </authorList>
    </citation>
    <scope>NUCLEOTIDE SEQUENCE [LARGE SCALE GENOMIC DNA]</scope>
    <source>
        <strain evidence="6">LY-2023</strain>
        <tissue evidence="6">Leaf</tissue>
    </source>
</reference>
<accession>A0AAN9PCE0</accession>
<dbReference type="GO" id="GO:0046982">
    <property type="term" value="F:protein heterodimerization activity"/>
    <property type="evidence" value="ECO:0007669"/>
    <property type="project" value="InterPro"/>
</dbReference>
<dbReference type="PANTHER" id="PTHR11064">
    <property type="entry name" value="CCAAT-BINDING TRANSCRIPTION FACTOR-RELATED"/>
    <property type="match status" value="1"/>
</dbReference>
<dbReference type="GO" id="GO:0000978">
    <property type="term" value="F:RNA polymerase II cis-regulatory region sequence-specific DNA binding"/>
    <property type="evidence" value="ECO:0007669"/>
    <property type="project" value="TreeGrafter"/>
</dbReference>
<dbReference type="AlphaFoldDB" id="A0AAN9PCE0"/>
<dbReference type="GO" id="GO:0016602">
    <property type="term" value="C:CCAAT-binding factor complex"/>
    <property type="evidence" value="ECO:0007669"/>
    <property type="project" value="InterPro"/>
</dbReference>
<dbReference type="PANTHER" id="PTHR11064:SF196">
    <property type="entry name" value="NUCLEAR TRANSCRIPTION FACTOR Y SUBUNIT B-6"/>
    <property type="match status" value="1"/>
</dbReference>
<keyword evidence="2" id="KW-0805">Transcription regulation</keyword>
<dbReference type="SUPFAM" id="SSF47113">
    <property type="entry name" value="Histone-fold"/>
    <property type="match status" value="1"/>
</dbReference>
<sequence>MEDESPSLHNVHQAKSSSGKQVKNDSPDSEAPRYNPNNVAVQIVEQRAVRAAVPGNTIHEDDMSMPIRNLMRIIRRMLPPDAKVSDEAKEVIQMCVSEFISFITTEANNRCQKEHRKILTAEDLLGAMDTLGFDDYVQPLVLFLRRYRHNEVQSFGHQVPPRQSVVVNHVPLPLSSSLSQSFGRQVCPRQNIAINHMPLPLSPSFPQSLGHQVPSQQSVAINHVSLPSPPSLLSSEPQVTSSSCPNFSIGSSLYQRMLNLTNTHGSYNDGSSSSNSAGGGALTKFDPFIMHKYE</sequence>
<evidence type="ECO:0000256" key="1">
    <source>
        <dbReference type="ARBA" id="ARBA00009053"/>
    </source>
</evidence>
<feature type="domain" description="Transcription factor CBF/NF-Y/archaeal histone" evidence="5">
    <location>
        <begin position="63"/>
        <end position="128"/>
    </location>
</feature>
<dbReference type="InterPro" id="IPR003958">
    <property type="entry name" value="CBFA_NFYB_domain"/>
</dbReference>
<feature type="compositionally biased region" description="Polar residues" evidence="4">
    <location>
        <begin position="7"/>
        <end position="21"/>
    </location>
</feature>
<protein>
    <recommendedName>
        <fullName evidence="5">Transcription factor CBF/NF-Y/archaeal histone domain-containing protein</fullName>
    </recommendedName>
</protein>
<evidence type="ECO:0000313" key="7">
    <source>
        <dbReference type="Proteomes" id="UP001359559"/>
    </source>
</evidence>
<dbReference type="GO" id="GO:0001228">
    <property type="term" value="F:DNA-binding transcription activator activity, RNA polymerase II-specific"/>
    <property type="evidence" value="ECO:0007669"/>
    <property type="project" value="InterPro"/>
</dbReference>
<dbReference type="Pfam" id="PF00808">
    <property type="entry name" value="CBFD_NFYB_HMF"/>
    <property type="match status" value="1"/>
</dbReference>
<keyword evidence="7" id="KW-1185">Reference proteome</keyword>
<dbReference type="PRINTS" id="PR00615">
    <property type="entry name" value="CCAATSUBUNTA"/>
</dbReference>
<evidence type="ECO:0000256" key="3">
    <source>
        <dbReference type="ARBA" id="ARBA00023163"/>
    </source>
</evidence>
<dbReference type="EMBL" id="JAYKXN010000004">
    <property type="protein sequence ID" value="KAK7293735.1"/>
    <property type="molecule type" value="Genomic_DNA"/>
</dbReference>